<dbReference type="PANTHER" id="PTHR12121">
    <property type="entry name" value="CARBON CATABOLITE REPRESSOR PROTEIN 4"/>
    <property type="match status" value="1"/>
</dbReference>
<dbReference type="GO" id="GO:0000175">
    <property type="term" value="F:3'-5'-RNA exonuclease activity"/>
    <property type="evidence" value="ECO:0007669"/>
    <property type="project" value="TreeGrafter"/>
</dbReference>
<feature type="compositionally biased region" description="Polar residues" evidence="1">
    <location>
        <begin position="141"/>
        <end position="156"/>
    </location>
</feature>
<dbReference type="InterPro" id="IPR032675">
    <property type="entry name" value="LRR_dom_sf"/>
</dbReference>
<dbReference type="Gene3D" id="3.60.10.10">
    <property type="entry name" value="Endonuclease/exonuclease/phosphatase"/>
    <property type="match status" value="1"/>
</dbReference>
<feature type="compositionally biased region" description="Basic and acidic residues" evidence="1">
    <location>
        <begin position="157"/>
        <end position="167"/>
    </location>
</feature>
<dbReference type="InterPro" id="IPR050410">
    <property type="entry name" value="CCR4/nocturin_mRNA_transcr"/>
</dbReference>
<evidence type="ECO:0000313" key="4">
    <source>
        <dbReference type="Proteomes" id="UP000664169"/>
    </source>
</evidence>
<dbReference type="SUPFAM" id="SSF56219">
    <property type="entry name" value="DNase I-like"/>
    <property type="match status" value="1"/>
</dbReference>
<dbReference type="Pfam" id="PF03372">
    <property type="entry name" value="Exo_endo_phos"/>
    <property type="match status" value="1"/>
</dbReference>
<dbReference type="OrthoDB" id="428734at2759"/>
<name>A0A8H3EB75_9LECA</name>
<dbReference type="SUPFAM" id="SSF52058">
    <property type="entry name" value="L domain-like"/>
    <property type="match status" value="1"/>
</dbReference>
<gene>
    <name evidence="3" type="ORF">GOMPHAMPRED_000571</name>
</gene>
<feature type="region of interest" description="Disordered" evidence="1">
    <location>
        <begin position="118"/>
        <end position="167"/>
    </location>
</feature>
<dbReference type="Gene3D" id="3.80.10.10">
    <property type="entry name" value="Ribonuclease Inhibitor"/>
    <property type="match status" value="1"/>
</dbReference>
<dbReference type="InterPro" id="IPR005135">
    <property type="entry name" value="Endo/exonuclease/phosphatase"/>
</dbReference>
<dbReference type="EMBL" id="CAJPDQ010000001">
    <property type="protein sequence ID" value="CAF9903836.1"/>
    <property type="molecule type" value="Genomic_DNA"/>
</dbReference>
<evidence type="ECO:0000313" key="3">
    <source>
        <dbReference type="EMBL" id="CAF9903836.1"/>
    </source>
</evidence>
<organism evidence="3 4">
    <name type="scientific">Gomphillus americanus</name>
    <dbReference type="NCBI Taxonomy" id="1940652"/>
    <lineage>
        <taxon>Eukaryota</taxon>
        <taxon>Fungi</taxon>
        <taxon>Dikarya</taxon>
        <taxon>Ascomycota</taxon>
        <taxon>Pezizomycotina</taxon>
        <taxon>Lecanoromycetes</taxon>
        <taxon>OSLEUM clade</taxon>
        <taxon>Ostropomycetidae</taxon>
        <taxon>Ostropales</taxon>
        <taxon>Graphidaceae</taxon>
        <taxon>Gomphilloideae</taxon>
        <taxon>Gomphillus</taxon>
    </lineage>
</organism>
<dbReference type="Proteomes" id="UP000664169">
    <property type="component" value="Unassembled WGS sequence"/>
</dbReference>
<feature type="compositionally biased region" description="Basic residues" evidence="1">
    <location>
        <begin position="45"/>
        <end position="58"/>
    </location>
</feature>
<dbReference type="InterPro" id="IPR036691">
    <property type="entry name" value="Endo/exonu/phosph_ase_sf"/>
</dbReference>
<protein>
    <recommendedName>
        <fullName evidence="2">Endonuclease/exonuclease/phosphatase domain-containing protein</fullName>
    </recommendedName>
</protein>
<dbReference type="AlphaFoldDB" id="A0A8H3EB75"/>
<dbReference type="PANTHER" id="PTHR12121:SF100">
    <property type="entry name" value="POLY(A)-SPECIFIC RIBONUCLEASE"/>
    <property type="match status" value="1"/>
</dbReference>
<feature type="region of interest" description="Disordered" evidence="1">
    <location>
        <begin position="29"/>
        <end position="81"/>
    </location>
</feature>
<sequence length="699" mass="79651">MFNPSQAQNVMMNGTGAHQRFMMGVAHNKYSHHQQSHQQQQQQGHHNHVQQNHHHHQQNHAVHAGHGGIGHQHTYSGSTAFNTTANFNSTLQNGTLNDDPPEIDEHLPEHWQSQLQALADSRQGGVQTHRHSRKGAALLTGRQSTQVQPEESTNGEQVERNRGVAVQEEPRQDWDGMDMSGQGLRSLSTRIFQDYSFLTRLYVDGNRLTEIPFAISSLRHLTLLQASNNQIQEIPKSIGMLSRLEQLLLFDNVIRALPSEIGFLFNLEMLGIEGNPLDEDTKEFLIQNGPQALVAHLRDNSEPDAPPRERPMHILDDSEAAETVTILSHNILCDRYATRSQYKYTPARALQWEYRRHLVFEEIKELDADIVCLQEIDQENFSEFFSNNLAALGFKGLFHQKSRARTMNERDAKLVDGCAIFYRASKYILLDRQMVTFANTAINRPDMKGEHDVFNRVMPRDNVALCAFFENRMTGSRLIVSNAHLHWDVKEEDVKVVQAAILLDHLSESAEKWAKLPPKENKSLAQLLEPGLDLHLDGEAPGEPAPSQKYSNGSQIPMILCGDLNSMKDSPVYELITTGTLSKDIPEFEGRSYGKLTRDGITHPFNLKDAHIGENEDYITLTNYVWDFQAVIEYLFHTPNLRRRKLLGDIDFEYLQKVPGFPNYHFPSDHLTLYTEFAVDPPKRTNKVEASFPTQDRKR</sequence>
<evidence type="ECO:0000256" key="1">
    <source>
        <dbReference type="SAM" id="MobiDB-lite"/>
    </source>
</evidence>
<reference evidence="3" key="1">
    <citation type="submission" date="2021-03" db="EMBL/GenBank/DDBJ databases">
        <authorList>
            <person name="Tagirdzhanova G."/>
        </authorList>
    </citation>
    <scope>NUCLEOTIDE SEQUENCE</scope>
</reference>
<comment type="caution">
    <text evidence="3">The sequence shown here is derived from an EMBL/GenBank/DDBJ whole genome shotgun (WGS) entry which is preliminary data.</text>
</comment>
<proteinExistence type="predicted"/>
<evidence type="ECO:0000259" key="2">
    <source>
        <dbReference type="Pfam" id="PF03372"/>
    </source>
</evidence>
<feature type="domain" description="Endonuclease/exonuclease/phosphatase" evidence="2">
    <location>
        <begin position="327"/>
        <end position="429"/>
    </location>
</feature>
<accession>A0A8H3EB75</accession>
<keyword evidence="4" id="KW-1185">Reference proteome</keyword>